<protein>
    <submittedName>
        <fullName evidence="2">NTP transferase domain-containing protein</fullName>
    </submittedName>
</protein>
<feature type="domain" description="MobA-like NTP transferase" evidence="1">
    <location>
        <begin position="6"/>
        <end position="156"/>
    </location>
</feature>
<reference evidence="2 3" key="1">
    <citation type="submission" date="2019-10" db="EMBL/GenBank/DDBJ databases">
        <title>Sequencing and Assembly of Multiple Reported Metal-Biooxidizing Members of the Extremely Thermoacidophilic Archaeal Family Sulfolobaceae.</title>
        <authorList>
            <person name="Counts J.A."/>
            <person name="Kelly R.M."/>
        </authorList>
    </citation>
    <scope>NUCLEOTIDE SEQUENCE [LARGE SCALE GENOMIC DNA]</scope>
    <source>
        <strain evidence="2 3">DSM 6482</strain>
    </source>
</reference>
<dbReference type="GO" id="GO:0016779">
    <property type="term" value="F:nucleotidyltransferase activity"/>
    <property type="evidence" value="ECO:0007669"/>
    <property type="project" value="UniProtKB-ARBA"/>
</dbReference>
<name>A0A6A9QJN4_SULME</name>
<dbReference type="InterPro" id="IPR029044">
    <property type="entry name" value="Nucleotide-diphossugar_trans"/>
</dbReference>
<dbReference type="EMBL" id="WGGD01000005">
    <property type="protein sequence ID" value="MUN29206.1"/>
    <property type="molecule type" value="Genomic_DNA"/>
</dbReference>
<keyword evidence="2" id="KW-0808">Transferase</keyword>
<gene>
    <name evidence="2" type="ORF">GC250_07120</name>
</gene>
<proteinExistence type="predicted"/>
<comment type="caution">
    <text evidence="2">The sequence shown here is derived from an EMBL/GenBank/DDBJ whole genome shotgun (WGS) entry which is preliminary data.</text>
</comment>
<dbReference type="AlphaFoldDB" id="A0A6A9QJN4"/>
<organism evidence="2 3">
    <name type="scientific">Sulfuracidifex metallicus DSM 6482 = JCM 9184</name>
    <dbReference type="NCBI Taxonomy" id="523847"/>
    <lineage>
        <taxon>Archaea</taxon>
        <taxon>Thermoproteota</taxon>
        <taxon>Thermoprotei</taxon>
        <taxon>Sulfolobales</taxon>
        <taxon>Sulfolobaceae</taxon>
        <taxon>Sulfuracidifex</taxon>
    </lineage>
</organism>
<keyword evidence="3" id="KW-1185">Reference proteome</keyword>
<dbReference type="PANTHER" id="PTHR43777:SF1">
    <property type="entry name" value="MOLYBDENUM COFACTOR CYTIDYLYLTRANSFERASE"/>
    <property type="match status" value="1"/>
</dbReference>
<evidence type="ECO:0000313" key="2">
    <source>
        <dbReference type="EMBL" id="MUN29206.1"/>
    </source>
</evidence>
<accession>A0A6A9QJN4</accession>
<dbReference type="InterPro" id="IPR025877">
    <property type="entry name" value="MobA-like_NTP_Trfase"/>
</dbReference>
<dbReference type="Gene3D" id="3.90.550.10">
    <property type="entry name" value="Spore Coat Polysaccharide Biosynthesis Protein SpsA, Chain A"/>
    <property type="match status" value="1"/>
</dbReference>
<dbReference type="Proteomes" id="UP000470772">
    <property type="component" value="Unassembled WGS sequence"/>
</dbReference>
<dbReference type="CDD" id="cd04182">
    <property type="entry name" value="GT_2_like_f"/>
    <property type="match status" value="1"/>
</dbReference>
<evidence type="ECO:0000259" key="1">
    <source>
        <dbReference type="Pfam" id="PF12804"/>
    </source>
</evidence>
<sequence>MVDVGAVILAAGEGKRFGGNKLLFKLNGEPIIKKVISVINIDRVIIVGKYADELIPFLKEEVVIYNPKWYEGMSTSIKLGVRFMKEHEFILIVLGDMPFLSQEDVKKIIDNAEGEVVVPVHGGRRGNPVLFRTSVMLRFLDKITGDQGMRNLISEMKIKEVECSEGILRDIDEKEDLP</sequence>
<dbReference type="Pfam" id="PF12804">
    <property type="entry name" value="NTP_transf_3"/>
    <property type="match status" value="1"/>
</dbReference>
<evidence type="ECO:0000313" key="3">
    <source>
        <dbReference type="Proteomes" id="UP000470772"/>
    </source>
</evidence>
<dbReference type="PANTHER" id="PTHR43777">
    <property type="entry name" value="MOLYBDENUM COFACTOR CYTIDYLYLTRANSFERASE"/>
    <property type="match status" value="1"/>
</dbReference>
<dbReference type="SUPFAM" id="SSF53448">
    <property type="entry name" value="Nucleotide-diphospho-sugar transferases"/>
    <property type="match status" value="1"/>
</dbReference>